<sequence>MSLTSNLTYALVFACLIAQLMLTYRMPIGPNNSQSLDIEAKSLSASKCHTENTARFEDDNQKLPNTIFLDPHQPYQHPLTNDHLLGKYSKHEGHEMDVVVMAAHPDATLAACIHNLYHLNGFRRFIFVVNDAADSCPTIFDLMPQHDTDESPRKHHCLQHTSFYTKAELKYLFDPNGPYAAIIEGPPELIFRNGQYVKNPRMGWYLQQFSKLMIPRLIPDLSEHFLTIDGDIMFTRPKQFVVAGSNSSDPPKYVIPKTRIPPLQWSRFVNLTFPDLEAKKSNSENNYVVGWMMFDRDVTEDIIAAINKILSRKGYPGSFPFNVLRVGEELIKTNEYFSEYYTYGLFALNHTKPHVPNYHGRPLRNTGILDSCILKQSAYTEAQESEKRPPWAIWEEHKYLSQSACVEPDSVFKFTTIGIIHDQEKKDETSKFLLDLSSRLSKLGMDVIVSNDQNAESLDKLWNASQVVLAETTTFSSHGAVLEGKKRGNRLAFIEYRKESSSSAKDVQNNGSIGRINRHACTTIFSSRSSFTSIIMDSGEDYQNPILIPTTTPEKMDELTREYLSIMRWCFYMRHNLPEP</sequence>
<dbReference type="Proteomes" id="UP001295423">
    <property type="component" value="Unassembled WGS sequence"/>
</dbReference>
<keyword evidence="3" id="KW-1185">Reference proteome</keyword>
<evidence type="ECO:0008006" key="4">
    <source>
        <dbReference type="Google" id="ProtNLM"/>
    </source>
</evidence>
<comment type="caution">
    <text evidence="2">The sequence shown here is derived from an EMBL/GenBank/DDBJ whole genome shotgun (WGS) entry which is preliminary data.</text>
</comment>
<evidence type="ECO:0000256" key="1">
    <source>
        <dbReference type="SAM" id="SignalP"/>
    </source>
</evidence>
<name>A0AAD2GDF3_9STRA</name>
<dbReference type="EMBL" id="CAKOGP040002524">
    <property type="protein sequence ID" value="CAJ1970502.1"/>
    <property type="molecule type" value="Genomic_DNA"/>
</dbReference>
<feature type="signal peptide" evidence="1">
    <location>
        <begin position="1"/>
        <end position="25"/>
    </location>
</feature>
<keyword evidence="1" id="KW-0732">Signal</keyword>
<evidence type="ECO:0000313" key="2">
    <source>
        <dbReference type="EMBL" id="CAJ1970502.1"/>
    </source>
</evidence>
<dbReference type="AlphaFoldDB" id="A0AAD2GDF3"/>
<accession>A0AAD2GDF3</accession>
<protein>
    <recommendedName>
        <fullName evidence="4">Protein xylosyltransferase</fullName>
    </recommendedName>
</protein>
<proteinExistence type="predicted"/>
<gene>
    <name evidence="2" type="ORF">CYCCA115_LOCUS24518</name>
</gene>
<feature type="chain" id="PRO_5041927049" description="Protein xylosyltransferase" evidence="1">
    <location>
        <begin position="26"/>
        <end position="580"/>
    </location>
</feature>
<evidence type="ECO:0000313" key="3">
    <source>
        <dbReference type="Proteomes" id="UP001295423"/>
    </source>
</evidence>
<reference evidence="2" key="1">
    <citation type="submission" date="2023-08" db="EMBL/GenBank/DDBJ databases">
        <authorList>
            <person name="Audoor S."/>
            <person name="Bilcke G."/>
        </authorList>
    </citation>
    <scope>NUCLEOTIDE SEQUENCE</scope>
</reference>
<organism evidence="2 3">
    <name type="scientific">Cylindrotheca closterium</name>
    <dbReference type="NCBI Taxonomy" id="2856"/>
    <lineage>
        <taxon>Eukaryota</taxon>
        <taxon>Sar</taxon>
        <taxon>Stramenopiles</taxon>
        <taxon>Ochrophyta</taxon>
        <taxon>Bacillariophyta</taxon>
        <taxon>Bacillariophyceae</taxon>
        <taxon>Bacillariophycidae</taxon>
        <taxon>Bacillariales</taxon>
        <taxon>Bacillariaceae</taxon>
        <taxon>Cylindrotheca</taxon>
    </lineage>
</organism>